<reference evidence="4 5" key="1">
    <citation type="submission" date="2025-04" db="UniProtKB">
        <authorList>
            <consortium name="RefSeq"/>
        </authorList>
    </citation>
    <scope>IDENTIFICATION</scope>
    <source>
        <strain evidence="4 5">MV-25-SWS-2005</strain>
        <tissue evidence="4 5">Whole body</tissue>
    </source>
</reference>
<evidence type="ECO:0000313" key="3">
    <source>
        <dbReference type="Proteomes" id="UP000001819"/>
    </source>
</evidence>
<accession>A0A6I8W0K2</accession>
<evidence type="ECO:0000256" key="1">
    <source>
        <dbReference type="SAM" id="Coils"/>
    </source>
</evidence>
<keyword evidence="2" id="KW-0732">Signal</keyword>
<feature type="chain" id="PRO_5044634587" evidence="2">
    <location>
        <begin position="21"/>
        <end position="320"/>
    </location>
</feature>
<gene>
    <name evidence="4 5" type="primary">LOC4816834</name>
</gene>
<evidence type="ECO:0000256" key="2">
    <source>
        <dbReference type="SAM" id="SignalP"/>
    </source>
</evidence>
<dbReference type="ExpressionAtlas" id="A0A6I8W0K2">
    <property type="expression patterns" value="baseline"/>
</dbReference>
<organism evidence="3 5">
    <name type="scientific">Drosophila pseudoobscura pseudoobscura</name>
    <name type="common">Fruit fly</name>
    <dbReference type="NCBI Taxonomy" id="46245"/>
    <lineage>
        <taxon>Eukaryota</taxon>
        <taxon>Metazoa</taxon>
        <taxon>Ecdysozoa</taxon>
        <taxon>Arthropoda</taxon>
        <taxon>Hexapoda</taxon>
        <taxon>Insecta</taxon>
        <taxon>Pterygota</taxon>
        <taxon>Neoptera</taxon>
        <taxon>Endopterygota</taxon>
        <taxon>Diptera</taxon>
        <taxon>Brachycera</taxon>
        <taxon>Muscomorpha</taxon>
        <taxon>Ephydroidea</taxon>
        <taxon>Drosophilidae</taxon>
        <taxon>Drosophila</taxon>
        <taxon>Sophophora</taxon>
    </lineage>
</organism>
<evidence type="ECO:0000313" key="5">
    <source>
        <dbReference type="RefSeq" id="XP_033236885.1"/>
    </source>
</evidence>
<dbReference type="RefSeq" id="XP_033236884.1">
    <property type="nucleotide sequence ID" value="XM_033380993.1"/>
</dbReference>
<name>A0A6I8W0K2_DROPS</name>
<keyword evidence="3" id="KW-1185">Reference proteome</keyword>
<dbReference type="Proteomes" id="UP000001819">
    <property type="component" value="Chromosome 4"/>
</dbReference>
<dbReference type="PROSITE" id="PS51257">
    <property type="entry name" value="PROKAR_LIPOPROTEIN"/>
    <property type="match status" value="1"/>
</dbReference>
<protein>
    <submittedName>
        <fullName evidence="4 5">Uncharacterized protein isoform X1</fullName>
    </submittedName>
</protein>
<evidence type="ECO:0000313" key="4">
    <source>
        <dbReference type="RefSeq" id="XP_033236884.1"/>
    </source>
</evidence>
<dbReference type="RefSeq" id="XP_033236885.1">
    <property type="nucleotide sequence ID" value="XM_033380994.1"/>
</dbReference>
<dbReference type="AlphaFoldDB" id="A0A6I8W0K2"/>
<feature type="signal peptide" evidence="2">
    <location>
        <begin position="1"/>
        <end position="20"/>
    </location>
</feature>
<keyword evidence="1" id="KW-0175">Coiled coil</keyword>
<sequence length="320" mass="36042">MKPDLLSVCILATLILGCSTRHVFGFLTSQSQTAAAAAAAPATVDGGVDGASSPQRLHLAPIFGGLQSHQARRQGPPSLDADAQERAVYDPGDGLWFAHFTAELLHALNAEEEREREQEQEQELGLRLGMAMIPQQQQQQQPDYADTVYNELELANQFETLKKLEEDLRAEQELVDKSALLMKMLEDPTLETLPLVYVEEEEEQPEGVIASAPATATDEYAEMENSVQDLVLGQSKPKRSRYYRRYPWKRHNKNRGSYMNSINSNYEPELRYACTPSKEDILKLLINLHENRKGNHSKTVNFCNRKRPAKAVFTNIRFLG</sequence>
<proteinExistence type="predicted"/>
<feature type="coiled-coil region" evidence="1">
    <location>
        <begin position="154"/>
        <end position="181"/>
    </location>
</feature>